<organism evidence="1 2">
    <name type="scientific">Trueperella pecoris</name>
    <dbReference type="NCBI Taxonomy" id="2733571"/>
    <lineage>
        <taxon>Bacteria</taxon>
        <taxon>Bacillati</taxon>
        <taxon>Actinomycetota</taxon>
        <taxon>Actinomycetes</taxon>
        <taxon>Actinomycetales</taxon>
        <taxon>Actinomycetaceae</taxon>
        <taxon>Trueperella</taxon>
    </lineage>
</organism>
<evidence type="ECO:0000313" key="2">
    <source>
        <dbReference type="Proteomes" id="UP000594961"/>
    </source>
</evidence>
<evidence type="ECO:0000313" key="1">
    <source>
        <dbReference type="EMBL" id="QOR48745.1"/>
    </source>
</evidence>
<sequence length="369" mass="38665">MKWREAHILRERNAWANAAEYEAELEGQIVRALAYIPQVGRPEPGDRVLVTSATHARGLGTGGYVMIAALPDRLPADDDAAAAGHIVKARYTPLQYMVMGVDEQESPYHGLLQDADSIDAMPVIGADLHSALPAIVAGVHAVSPGATIAYVMSDGGALPAWFSQTAAALKDGGHILGTISAGQAYGGDLEAVNVHTALLAARLVWNADIAIVTQGPGNLGTDTRWGFSGTSIGEALNAAHVLGGRPIAALRASQADARPRHLGISHHTMTVLEKVVHVPCTVVTPEIATVADDVRAQMSGQLMELAQHENLTLVDYPTADLVSSLRNPPAPLRTMGRTFDEDALSFLATAAAGAYAGGLVNNEPSQPGR</sequence>
<gene>
    <name evidence="1" type="ORF">INS90_04940</name>
</gene>
<dbReference type="AlphaFoldDB" id="A0A7M1R5I3"/>
<proteinExistence type="predicted"/>
<accession>A0A7M1R5I3</accession>
<dbReference type="RefSeq" id="WP_197555300.1">
    <property type="nucleotide sequence ID" value="NZ_CP063212.1"/>
</dbReference>
<dbReference type="EMBL" id="CP063212">
    <property type="protein sequence ID" value="QOR48745.1"/>
    <property type="molecule type" value="Genomic_DNA"/>
</dbReference>
<dbReference type="Pfam" id="PF12982">
    <property type="entry name" value="DUF3866"/>
    <property type="match status" value="1"/>
</dbReference>
<dbReference type="InterPro" id="IPR024479">
    <property type="entry name" value="DUF3866"/>
</dbReference>
<name>A0A7M1R5I3_9ACTO</name>
<reference evidence="1 2" key="1">
    <citation type="submission" date="2020-10" db="EMBL/GenBank/DDBJ databases">
        <title>Trueperella pecoris sp. nov. isolated from bovine and porcine specimens.</title>
        <authorList>
            <person name="Schoenecker L."/>
            <person name="Schnydrig P."/>
            <person name="Brodard I."/>
            <person name="Thomann A."/>
            <person name="Hemphill A."/>
            <person name="Rodriguez-Campos S."/>
            <person name="Perreten V."/>
            <person name="Jores J."/>
            <person name="Kittl S."/>
        </authorList>
    </citation>
    <scope>NUCLEOTIDE SEQUENCE [LARGE SCALE GENOMIC DNA]</scope>
    <source>
        <strain evidence="1 2">19OD0592</strain>
    </source>
</reference>
<protein>
    <submittedName>
        <fullName evidence="1">DUF3866 family protein</fullName>
    </submittedName>
</protein>
<dbReference type="Proteomes" id="UP000594961">
    <property type="component" value="Chromosome"/>
</dbReference>